<dbReference type="GO" id="GO:0008237">
    <property type="term" value="F:metallopeptidase activity"/>
    <property type="evidence" value="ECO:0007669"/>
    <property type="project" value="InterPro"/>
</dbReference>
<protein>
    <recommendedName>
        <fullName evidence="4">Matrixin</fullName>
    </recommendedName>
</protein>
<evidence type="ECO:0008006" key="4">
    <source>
        <dbReference type="Google" id="ProtNLM"/>
    </source>
</evidence>
<name>A0A1I0C6Q3_9BACI</name>
<dbReference type="SUPFAM" id="SSF55486">
    <property type="entry name" value="Metalloproteases ('zincins'), catalytic domain"/>
    <property type="match status" value="1"/>
</dbReference>
<dbReference type="OrthoDB" id="3669864at2"/>
<dbReference type="EMBL" id="FOHE01000006">
    <property type="protein sequence ID" value="SET15155.1"/>
    <property type="molecule type" value="Genomic_DNA"/>
</dbReference>
<dbReference type="RefSeq" id="WP_090868687.1">
    <property type="nucleotide sequence ID" value="NZ_FOHE01000006.1"/>
</dbReference>
<accession>A0A1I0C6Q3</accession>
<organism evidence="2 3">
    <name type="scientific">Oceanobacillus limi</name>
    <dbReference type="NCBI Taxonomy" id="930131"/>
    <lineage>
        <taxon>Bacteria</taxon>
        <taxon>Bacillati</taxon>
        <taxon>Bacillota</taxon>
        <taxon>Bacilli</taxon>
        <taxon>Bacillales</taxon>
        <taxon>Bacillaceae</taxon>
        <taxon>Oceanobacillus</taxon>
    </lineage>
</organism>
<dbReference type="AlphaFoldDB" id="A0A1I0C6Q3"/>
<dbReference type="InterPro" id="IPR024079">
    <property type="entry name" value="MetalloPept_cat_dom_sf"/>
</dbReference>
<keyword evidence="3" id="KW-1185">Reference proteome</keyword>
<feature type="signal peptide" evidence="1">
    <location>
        <begin position="1"/>
        <end position="23"/>
    </location>
</feature>
<feature type="chain" id="PRO_5011680751" description="Matrixin" evidence="1">
    <location>
        <begin position="24"/>
        <end position="174"/>
    </location>
</feature>
<evidence type="ECO:0000313" key="3">
    <source>
        <dbReference type="Proteomes" id="UP000198618"/>
    </source>
</evidence>
<evidence type="ECO:0000313" key="2">
    <source>
        <dbReference type="EMBL" id="SET15155.1"/>
    </source>
</evidence>
<proteinExistence type="predicted"/>
<evidence type="ECO:0000256" key="1">
    <source>
        <dbReference type="SAM" id="SignalP"/>
    </source>
</evidence>
<dbReference type="Gene3D" id="3.40.390.10">
    <property type="entry name" value="Collagenase (Catalytic Domain)"/>
    <property type="match status" value="1"/>
</dbReference>
<sequence>MKKVIYCFLILLVFFSLGNSVEASNDAELRNGDAFSGKNNYHNNGRYSISTPYLFHEVAWMNAVNKMNAITNAEINLSSGSTPHISMSSINSSNYSWYGHASWNSSKATLRINEDSTKKANFTTSNYNKTAMHELGHAFYMKHQHSSVNSVMKSGKYSYSDYTSLDKLNLRHQY</sequence>
<dbReference type="Proteomes" id="UP000198618">
    <property type="component" value="Unassembled WGS sequence"/>
</dbReference>
<reference evidence="2 3" key="1">
    <citation type="submission" date="2016-10" db="EMBL/GenBank/DDBJ databases">
        <authorList>
            <person name="de Groot N.N."/>
        </authorList>
    </citation>
    <scope>NUCLEOTIDE SEQUENCE [LARGE SCALE GENOMIC DNA]</scope>
    <source>
        <strain evidence="2 3">IBRC-M 10780</strain>
    </source>
</reference>
<gene>
    <name evidence="2" type="ORF">SAMN05216389_10663</name>
</gene>
<keyword evidence="1" id="KW-0732">Signal</keyword>